<evidence type="ECO:0000313" key="1">
    <source>
        <dbReference type="EMBL" id="CAZ84673.1"/>
    </source>
</evidence>
<protein>
    <submittedName>
        <fullName evidence="1">(Perigord truffle) hypothetical protein</fullName>
    </submittedName>
</protein>
<organism evidence="1 2">
    <name type="scientific">Tuber melanosporum (strain Mel28)</name>
    <name type="common">Perigord black truffle</name>
    <dbReference type="NCBI Taxonomy" id="656061"/>
    <lineage>
        <taxon>Eukaryota</taxon>
        <taxon>Fungi</taxon>
        <taxon>Dikarya</taxon>
        <taxon>Ascomycota</taxon>
        <taxon>Pezizomycotina</taxon>
        <taxon>Pezizomycetes</taxon>
        <taxon>Pezizales</taxon>
        <taxon>Tuberaceae</taxon>
        <taxon>Tuber</taxon>
    </lineage>
</organism>
<sequence length="67" mass="7514">MMIGACNFSEFSPLLKDGYNPLLKGSNQPRIPFIIHIDSQGTLQTEQDSIPILLPHKVPQPLSCIFY</sequence>
<dbReference type="HOGENOM" id="CLU_2814292_0_0_1"/>
<gene>
    <name evidence="1" type="ORF">GSTUM_00009026001</name>
</gene>
<dbReference type="InParanoid" id="D5GJI0"/>
<name>D5GJI0_TUBMM</name>
<proteinExistence type="predicted"/>
<dbReference type="RefSeq" id="XP_002840482.1">
    <property type="nucleotide sequence ID" value="XM_002840436.1"/>
</dbReference>
<dbReference type="KEGG" id="tml:GSTUM_00009026001"/>
<dbReference type="GeneID" id="9182674"/>
<reference evidence="1 2" key="1">
    <citation type="journal article" date="2010" name="Nature">
        <title>Perigord black truffle genome uncovers evolutionary origins and mechanisms of symbiosis.</title>
        <authorList>
            <person name="Martin F."/>
            <person name="Kohler A."/>
            <person name="Murat C."/>
            <person name="Balestrini R."/>
            <person name="Coutinho P.M."/>
            <person name="Jaillon O."/>
            <person name="Montanini B."/>
            <person name="Morin E."/>
            <person name="Noel B."/>
            <person name="Percudani R."/>
            <person name="Porcel B."/>
            <person name="Rubini A."/>
            <person name="Amicucci A."/>
            <person name="Amselem J."/>
            <person name="Anthouard V."/>
            <person name="Arcioni S."/>
            <person name="Artiguenave F."/>
            <person name="Aury J.M."/>
            <person name="Ballario P."/>
            <person name="Bolchi A."/>
            <person name="Brenna A."/>
            <person name="Brun A."/>
            <person name="Buee M."/>
            <person name="Cantarel B."/>
            <person name="Chevalier G."/>
            <person name="Couloux A."/>
            <person name="Da Silva C."/>
            <person name="Denoeud F."/>
            <person name="Duplessis S."/>
            <person name="Ghignone S."/>
            <person name="Hilselberger B."/>
            <person name="Iotti M."/>
            <person name="Marcais B."/>
            <person name="Mello A."/>
            <person name="Miranda M."/>
            <person name="Pacioni G."/>
            <person name="Quesneville H."/>
            <person name="Riccioni C."/>
            <person name="Ruotolo R."/>
            <person name="Splivallo R."/>
            <person name="Stocchi V."/>
            <person name="Tisserant E."/>
            <person name="Viscomi A.R."/>
            <person name="Zambonelli A."/>
            <person name="Zampieri E."/>
            <person name="Henrissat B."/>
            <person name="Lebrun M.H."/>
            <person name="Paolocci F."/>
            <person name="Bonfante P."/>
            <person name="Ottonello S."/>
            <person name="Wincker P."/>
        </authorList>
    </citation>
    <scope>NUCLEOTIDE SEQUENCE [LARGE SCALE GENOMIC DNA]</scope>
    <source>
        <strain evidence="1 2">Mel28</strain>
    </source>
</reference>
<dbReference type="Proteomes" id="UP000006911">
    <property type="component" value="Unassembled WGS sequence"/>
</dbReference>
<evidence type="ECO:0000313" key="2">
    <source>
        <dbReference type="Proteomes" id="UP000006911"/>
    </source>
</evidence>
<dbReference type="AlphaFoldDB" id="D5GJI0"/>
<accession>D5GJI0</accession>
<keyword evidence="2" id="KW-1185">Reference proteome</keyword>
<dbReference type="EMBL" id="FN430332">
    <property type="protein sequence ID" value="CAZ84673.1"/>
    <property type="molecule type" value="Genomic_DNA"/>
</dbReference>